<dbReference type="Proteomes" id="UP001177003">
    <property type="component" value="Chromosome 7"/>
</dbReference>
<protein>
    <submittedName>
        <fullName evidence="1">Uncharacterized protein</fullName>
    </submittedName>
</protein>
<sequence>MSRTLALVGLEVSSELSGSTSLALMTETSHGIVTRSKLVINTQSIHKLDHKKMSRRVVLRLITSGLASASFVQIAEVKVKPIMVGPPPGLSTELCESLATSSYSYSLFPICFIGLIHLKIAMDDEEKWSTTRG</sequence>
<dbReference type="AlphaFoldDB" id="A0AA36EDY2"/>
<organism evidence="1 2">
    <name type="scientific">Lactuca saligna</name>
    <name type="common">Willowleaf lettuce</name>
    <dbReference type="NCBI Taxonomy" id="75948"/>
    <lineage>
        <taxon>Eukaryota</taxon>
        <taxon>Viridiplantae</taxon>
        <taxon>Streptophyta</taxon>
        <taxon>Embryophyta</taxon>
        <taxon>Tracheophyta</taxon>
        <taxon>Spermatophyta</taxon>
        <taxon>Magnoliopsida</taxon>
        <taxon>eudicotyledons</taxon>
        <taxon>Gunneridae</taxon>
        <taxon>Pentapetalae</taxon>
        <taxon>asterids</taxon>
        <taxon>campanulids</taxon>
        <taxon>Asterales</taxon>
        <taxon>Asteraceae</taxon>
        <taxon>Cichorioideae</taxon>
        <taxon>Cichorieae</taxon>
        <taxon>Lactucinae</taxon>
        <taxon>Lactuca</taxon>
    </lineage>
</organism>
<keyword evidence="2" id="KW-1185">Reference proteome</keyword>
<evidence type="ECO:0000313" key="2">
    <source>
        <dbReference type="Proteomes" id="UP001177003"/>
    </source>
</evidence>
<evidence type="ECO:0000313" key="1">
    <source>
        <dbReference type="EMBL" id="CAI9292629.1"/>
    </source>
</evidence>
<reference evidence="1" key="1">
    <citation type="submission" date="2023-04" db="EMBL/GenBank/DDBJ databases">
        <authorList>
            <person name="Vijverberg K."/>
            <person name="Xiong W."/>
            <person name="Schranz E."/>
        </authorList>
    </citation>
    <scope>NUCLEOTIDE SEQUENCE</scope>
</reference>
<accession>A0AA36EDY2</accession>
<proteinExistence type="predicted"/>
<name>A0AA36EDY2_LACSI</name>
<dbReference type="EMBL" id="OX465083">
    <property type="protein sequence ID" value="CAI9292629.1"/>
    <property type="molecule type" value="Genomic_DNA"/>
</dbReference>
<gene>
    <name evidence="1" type="ORF">LSALG_LOCUS31689</name>
</gene>